<reference evidence="11" key="1">
    <citation type="submission" date="2025-08" db="UniProtKB">
        <authorList>
            <consortium name="RefSeq"/>
        </authorList>
    </citation>
    <scope>IDENTIFICATION</scope>
</reference>
<proteinExistence type="predicted"/>
<evidence type="ECO:0000256" key="5">
    <source>
        <dbReference type="ARBA" id="ARBA00022840"/>
    </source>
</evidence>
<keyword evidence="10" id="KW-1185">Reference proteome</keyword>
<evidence type="ECO:0000256" key="4">
    <source>
        <dbReference type="ARBA" id="ARBA00022777"/>
    </source>
</evidence>
<feature type="domain" description="PB1" evidence="9">
    <location>
        <begin position="35"/>
        <end position="117"/>
    </location>
</feature>
<keyword evidence="3 6" id="KW-0547">Nucleotide-binding</keyword>
<evidence type="ECO:0000259" key="8">
    <source>
        <dbReference type="PROSITE" id="PS50011"/>
    </source>
</evidence>
<dbReference type="SMART" id="SM00666">
    <property type="entry name" value="PB1"/>
    <property type="match status" value="1"/>
</dbReference>
<evidence type="ECO:0000313" key="10">
    <source>
        <dbReference type="Proteomes" id="UP000695022"/>
    </source>
</evidence>
<evidence type="ECO:0000256" key="3">
    <source>
        <dbReference type="ARBA" id="ARBA00022741"/>
    </source>
</evidence>
<dbReference type="PROSITE" id="PS51745">
    <property type="entry name" value="PB1"/>
    <property type="match status" value="1"/>
</dbReference>
<dbReference type="SUPFAM" id="SSF54277">
    <property type="entry name" value="CAD &amp; PB1 domains"/>
    <property type="match status" value="1"/>
</dbReference>
<evidence type="ECO:0000256" key="7">
    <source>
        <dbReference type="SAM" id="MobiDB-lite"/>
    </source>
</evidence>
<evidence type="ECO:0000313" key="11">
    <source>
        <dbReference type="RefSeq" id="XP_014662121.1"/>
    </source>
</evidence>
<dbReference type="Pfam" id="PF00069">
    <property type="entry name" value="Pkinase"/>
    <property type="match status" value="1"/>
</dbReference>
<feature type="domain" description="Protein kinase" evidence="8">
    <location>
        <begin position="341"/>
        <end position="599"/>
    </location>
</feature>
<gene>
    <name evidence="11" type="primary">LOC106805143</name>
</gene>
<evidence type="ECO:0000256" key="6">
    <source>
        <dbReference type="PROSITE-ProRule" id="PRU10141"/>
    </source>
</evidence>
<feature type="compositionally biased region" description="Low complexity" evidence="7">
    <location>
        <begin position="199"/>
        <end position="210"/>
    </location>
</feature>
<dbReference type="RefSeq" id="XP_014662121.1">
    <property type="nucleotide sequence ID" value="XM_014806635.1"/>
</dbReference>
<dbReference type="PROSITE" id="PS00107">
    <property type="entry name" value="PROTEIN_KINASE_ATP"/>
    <property type="match status" value="1"/>
</dbReference>
<dbReference type="InterPro" id="IPR053793">
    <property type="entry name" value="PB1-like"/>
</dbReference>
<name>A0ABM1DQA0_PRICU</name>
<feature type="compositionally biased region" description="Basic and acidic residues" evidence="7">
    <location>
        <begin position="249"/>
        <end position="258"/>
    </location>
</feature>
<dbReference type="InterPro" id="IPR017441">
    <property type="entry name" value="Protein_kinase_ATP_BS"/>
</dbReference>
<feature type="compositionally biased region" description="Basic and acidic residues" evidence="7">
    <location>
        <begin position="228"/>
        <end position="238"/>
    </location>
</feature>
<accession>A0ABM1DQA0</accession>
<dbReference type="InterPro" id="IPR011009">
    <property type="entry name" value="Kinase-like_dom_sf"/>
</dbReference>
<dbReference type="GeneID" id="106805143"/>
<dbReference type="PANTHER" id="PTHR11584:SF369">
    <property type="entry name" value="MITOGEN-ACTIVATED PROTEIN KINASE KINASE KINASE 19-RELATED"/>
    <property type="match status" value="1"/>
</dbReference>
<dbReference type="CDD" id="cd06625">
    <property type="entry name" value="STKc_MEKK3_like"/>
    <property type="match status" value="1"/>
</dbReference>
<dbReference type="PANTHER" id="PTHR11584">
    <property type="entry name" value="SERINE/THREONINE PROTEIN KINASE"/>
    <property type="match status" value="1"/>
</dbReference>
<dbReference type="InterPro" id="IPR000270">
    <property type="entry name" value="PB1_dom"/>
</dbReference>
<keyword evidence="4" id="KW-0418">Kinase</keyword>
<dbReference type="Pfam" id="PF00564">
    <property type="entry name" value="PB1"/>
    <property type="match status" value="1"/>
</dbReference>
<evidence type="ECO:0000256" key="1">
    <source>
        <dbReference type="ARBA" id="ARBA00022527"/>
    </source>
</evidence>
<dbReference type="Proteomes" id="UP000695022">
    <property type="component" value="Unplaced"/>
</dbReference>
<evidence type="ECO:0000259" key="9">
    <source>
        <dbReference type="PROSITE" id="PS51745"/>
    </source>
</evidence>
<sequence>MDDPALKDVLETIKDGLAISYRKSGHLARIRSQHDVRIKLEYASEKRIIQMKRPVVYEELLDKVMVAYTLDHVALQYTLSNSEVIVPILSQQDLDRAIELVDRSDRARSLRMLVTQHVVDDDNDDDDALASRLSQTPESINKIFAPGNSGHRADSPPPGCVPTEWDNDGVLTSQQGRPRFCGESKEGMFIPEDPEEFSSSDLSRSSSYASIGSLHSFGSNNTFPIRGKPPEARQHDSKGGTFPKRLSRHREDDLERNTVPRARRGGHPSPSELRQHSSITQHRSSSERSLSDSSSSSGLAPEFDSYGDRQKRGSDFDIASLSSMSMRDPDSARSPRAPTNWRLGKLLGAGAFGQVYLCYDADTGRELAVKKVQLSQHNHEQRKEVIALECEIQLLKNMRHERIVQYFGSLQDEHELCIFMEHMTGGSVKDEIRSYGALTESVCRKYTRQILEGIYFLHSNMIVHRDIKSANILRDSTGNVKLGDFGASKRLRTIVSQTAIKTVIGTPYWMAPEVINGDGYGRKADIWSIGCTVYEMLTTKPPWSEYETMAALFKIATEQPTLRLPASVSQQARDFHQIVFQRESRKRPSAEELLKHAFVQVHGPPVYSQ</sequence>
<dbReference type="Gene3D" id="3.10.20.90">
    <property type="entry name" value="Phosphatidylinositol 3-kinase Catalytic Subunit, Chain A, domain 1"/>
    <property type="match status" value="1"/>
</dbReference>
<dbReference type="PROSITE" id="PS50011">
    <property type="entry name" value="PROTEIN_KINASE_DOM"/>
    <property type="match status" value="1"/>
</dbReference>
<dbReference type="SUPFAM" id="SSF56112">
    <property type="entry name" value="Protein kinase-like (PK-like)"/>
    <property type="match status" value="1"/>
</dbReference>
<feature type="binding site" evidence="6">
    <location>
        <position position="371"/>
    </location>
    <ligand>
        <name>ATP</name>
        <dbReference type="ChEBI" id="CHEBI:30616"/>
    </ligand>
</feature>
<dbReference type="SMART" id="SM00220">
    <property type="entry name" value="S_TKc"/>
    <property type="match status" value="1"/>
</dbReference>
<organism evidence="10 11">
    <name type="scientific">Priapulus caudatus</name>
    <name type="common">Priapulid worm</name>
    <dbReference type="NCBI Taxonomy" id="37621"/>
    <lineage>
        <taxon>Eukaryota</taxon>
        <taxon>Metazoa</taxon>
        <taxon>Ecdysozoa</taxon>
        <taxon>Scalidophora</taxon>
        <taxon>Priapulida</taxon>
        <taxon>Priapulimorpha</taxon>
        <taxon>Priapulimorphida</taxon>
        <taxon>Priapulidae</taxon>
        <taxon>Priapulus</taxon>
    </lineage>
</organism>
<keyword evidence="1" id="KW-0723">Serine/threonine-protein kinase</keyword>
<keyword evidence="2" id="KW-0808">Transferase</keyword>
<dbReference type="Gene3D" id="1.10.510.10">
    <property type="entry name" value="Transferase(Phosphotransferase) domain 1"/>
    <property type="match status" value="1"/>
</dbReference>
<dbReference type="InterPro" id="IPR000719">
    <property type="entry name" value="Prot_kinase_dom"/>
</dbReference>
<feature type="region of interest" description="Disordered" evidence="7">
    <location>
        <begin position="139"/>
        <end position="340"/>
    </location>
</feature>
<feature type="compositionally biased region" description="Basic and acidic residues" evidence="7">
    <location>
        <begin position="306"/>
        <end position="315"/>
    </location>
</feature>
<keyword evidence="5 6" id="KW-0067">ATP-binding</keyword>
<protein>
    <submittedName>
        <fullName evidence="11">Mitogen-activated protein kinase kinase kinase 2-like isoform X1</fullName>
    </submittedName>
</protein>
<evidence type="ECO:0000256" key="2">
    <source>
        <dbReference type="ARBA" id="ARBA00022679"/>
    </source>
</evidence>